<reference evidence="7" key="1">
    <citation type="submission" date="2016-10" db="EMBL/GenBank/DDBJ databases">
        <authorList>
            <person name="Varghese N."/>
            <person name="Submissions S."/>
        </authorList>
    </citation>
    <scope>NUCLEOTIDE SEQUENCE [LARGE SCALE GENOMIC DNA]</scope>
    <source>
        <strain evidence="7">CGMCC 1.8981</strain>
    </source>
</reference>
<dbReference type="PANTHER" id="PTHR42991">
    <property type="entry name" value="ALDEHYDE DEHYDROGENASE"/>
    <property type="match status" value="1"/>
</dbReference>
<dbReference type="InterPro" id="IPR051020">
    <property type="entry name" value="ALDH-related_metabolic_enz"/>
</dbReference>
<dbReference type="RefSeq" id="WP_090503799.1">
    <property type="nucleotide sequence ID" value="NZ_FNWL01000001.1"/>
</dbReference>
<protein>
    <submittedName>
        <fullName evidence="6">Glyceraldehyde-3-phosphate dehydrogenase [NAD(P)+]</fullName>
    </submittedName>
</protein>
<dbReference type="Gene3D" id="3.40.605.10">
    <property type="entry name" value="Aldehyde Dehydrogenase, Chain A, domain 1"/>
    <property type="match status" value="1"/>
</dbReference>
<evidence type="ECO:0000256" key="2">
    <source>
        <dbReference type="ARBA" id="ARBA00023002"/>
    </source>
</evidence>
<dbReference type="InterPro" id="IPR016161">
    <property type="entry name" value="Ald_DH/histidinol_DH"/>
</dbReference>
<dbReference type="PANTHER" id="PTHR42991:SF1">
    <property type="entry name" value="ALDEHYDE DEHYDROGENASE"/>
    <property type="match status" value="1"/>
</dbReference>
<dbReference type="Proteomes" id="UP000199112">
    <property type="component" value="Unassembled WGS sequence"/>
</dbReference>
<dbReference type="InterPro" id="IPR016163">
    <property type="entry name" value="Ald_DH_C"/>
</dbReference>
<evidence type="ECO:0000256" key="3">
    <source>
        <dbReference type="PROSITE-ProRule" id="PRU10007"/>
    </source>
</evidence>
<dbReference type="PROSITE" id="PS00687">
    <property type="entry name" value="ALDEHYDE_DEHYDR_GLU"/>
    <property type="match status" value="1"/>
</dbReference>
<evidence type="ECO:0000256" key="4">
    <source>
        <dbReference type="RuleBase" id="RU003345"/>
    </source>
</evidence>
<dbReference type="Pfam" id="PF00171">
    <property type="entry name" value="Aldedh"/>
    <property type="match status" value="1"/>
</dbReference>
<accession>A0A1H6FMQ4</accession>
<evidence type="ECO:0000259" key="5">
    <source>
        <dbReference type="Pfam" id="PF00171"/>
    </source>
</evidence>
<dbReference type="InterPro" id="IPR029510">
    <property type="entry name" value="Ald_DH_CS_GLU"/>
</dbReference>
<sequence>MATRIAQRREQSYVAGEWLESENAISVSDLADGGTFAQVAAADRSVAEAALEAAHEIKPELRETTVVERAQWCEEIAAGIREREEELTEVIVREAGKPISSARGEVEQAATRFDRAAEEARNIVSKGEYREGSTEGHEGWQAIVKHEPIGSVLCIAPYNYPLATTALQAAPALAAGNSVVLKPASKTPISAAILSTVIADVDGIPDGAFNFVPGEASEIGDVLAGDDRINAIAMTGSSGAGNHIARESGMVNLHMELGGNAPAIVFEDADLADVAGSCAKGSFKYAGQRCSAISRVIAHESIHDDLVDLIEGQMDAWQAGDLFDEDTAFGPLISEEQADWVETLVDDAVEKGADLIRGGSRRAPEGVPEELGDQFFEPTLLANVPYDARIVDEEQFGPVAAITTFEDEDEALEIANGSDLALDASVFTSDHSRAMSVADRVDAGAVRINGPPSHGLGDIPFGGNKDSGIGREGLDASIHEMMRKKSIVL</sequence>
<evidence type="ECO:0000313" key="7">
    <source>
        <dbReference type="Proteomes" id="UP000199112"/>
    </source>
</evidence>
<dbReference type="CDD" id="cd07078">
    <property type="entry name" value="ALDH"/>
    <property type="match status" value="1"/>
</dbReference>
<dbReference type="EMBL" id="FNWL01000001">
    <property type="protein sequence ID" value="SEH11103.1"/>
    <property type="molecule type" value="Genomic_DNA"/>
</dbReference>
<evidence type="ECO:0000256" key="1">
    <source>
        <dbReference type="ARBA" id="ARBA00009986"/>
    </source>
</evidence>
<dbReference type="InterPro" id="IPR016162">
    <property type="entry name" value="Ald_DH_N"/>
</dbReference>
<dbReference type="Gene3D" id="3.40.309.10">
    <property type="entry name" value="Aldehyde Dehydrogenase, Chain A, domain 2"/>
    <property type="match status" value="1"/>
</dbReference>
<keyword evidence="7" id="KW-1185">Reference proteome</keyword>
<feature type="active site" evidence="3">
    <location>
        <position position="256"/>
    </location>
</feature>
<dbReference type="GO" id="GO:0008911">
    <property type="term" value="F:lactaldehyde dehydrogenase (NAD+) activity"/>
    <property type="evidence" value="ECO:0007669"/>
    <property type="project" value="TreeGrafter"/>
</dbReference>
<evidence type="ECO:0000313" key="6">
    <source>
        <dbReference type="EMBL" id="SEH11103.1"/>
    </source>
</evidence>
<gene>
    <name evidence="6" type="ORF">SAMN04487967_0197</name>
</gene>
<comment type="similarity">
    <text evidence="1 4">Belongs to the aldehyde dehydrogenase family.</text>
</comment>
<dbReference type="PROSITE" id="PS00070">
    <property type="entry name" value="ALDEHYDE_DEHYDR_CYS"/>
    <property type="match status" value="1"/>
</dbReference>
<dbReference type="AlphaFoldDB" id="A0A1H6FMQ4"/>
<organism evidence="6 7">
    <name type="scientific">Natronorubrum sediminis</name>
    <dbReference type="NCBI Taxonomy" id="640943"/>
    <lineage>
        <taxon>Archaea</taxon>
        <taxon>Methanobacteriati</taxon>
        <taxon>Methanobacteriota</taxon>
        <taxon>Stenosarchaea group</taxon>
        <taxon>Halobacteria</taxon>
        <taxon>Halobacteriales</taxon>
        <taxon>Natrialbaceae</taxon>
        <taxon>Natronorubrum</taxon>
    </lineage>
</organism>
<name>A0A1H6FMQ4_9EURY</name>
<feature type="domain" description="Aldehyde dehydrogenase" evidence="5">
    <location>
        <begin position="18"/>
        <end position="487"/>
    </location>
</feature>
<dbReference type="SUPFAM" id="SSF53720">
    <property type="entry name" value="ALDH-like"/>
    <property type="match status" value="1"/>
</dbReference>
<dbReference type="InterPro" id="IPR015590">
    <property type="entry name" value="Aldehyde_DH_dom"/>
</dbReference>
<dbReference type="OrthoDB" id="6342at2157"/>
<dbReference type="InterPro" id="IPR016160">
    <property type="entry name" value="Ald_DH_CS_CYS"/>
</dbReference>
<keyword evidence="2 4" id="KW-0560">Oxidoreductase</keyword>
<proteinExistence type="inferred from homology"/>